<dbReference type="InterPro" id="IPR017853">
    <property type="entry name" value="GH"/>
</dbReference>
<dbReference type="Gene3D" id="2.60.40.1180">
    <property type="entry name" value="Golgi alpha-mannosidase II"/>
    <property type="match status" value="1"/>
</dbReference>
<dbReference type="AlphaFoldDB" id="D4GNV5"/>
<evidence type="ECO:0000259" key="5">
    <source>
        <dbReference type="Pfam" id="PF21365"/>
    </source>
</evidence>
<evidence type="ECO:0000256" key="2">
    <source>
        <dbReference type="RuleBase" id="RU361185"/>
    </source>
</evidence>
<dbReference type="STRING" id="706191.PANA_3493"/>
<feature type="domain" description="Glycosyl hydrolase family 31 C-terminal" evidence="5">
    <location>
        <begin position="604"/>
        <end position="687"/>
    </location>
</feature>
<dbReference type="Proteomes" id="UP000001702">
    <property type="component" value="Chromosome"/>
</dbReference>
<feature type="domain" description="Glycoside hydrolase family 31 N-terminal" evidence="4">
    <location>
        <begin position="131"/>
        <end position="173"/>
    </location>
</feature>
<name>D4GNV5_PANAM</name>
<dbReference type="EMBL" id="CP001875">
    <property type="protein sequence ID" value="ADD78660.1"/>
    <property type="molecule type" value="Genomic_DNA"/>
</dbReference>
<dbReference type="CAZy" id="GH31">
    <property type="family name" value="Glycoside Hydrolase Family 31"/>
</dbReference>
<dbReference type="SUPFAM" id="SSF51445">
    <property type="entry name" value="(Trans)glycosidases"/>
    <property type="match status" value="1"/>
</dbReference>
<dbReference type="InterPro" id="IPR048395">
    <property type="entry name" value="Glyco_hydro_31_C"/>
</dbReference>
<dbReference type="CDD" id="cd06594">
    <property type="entry name" value="GH31_glucosidase_YihQ"/>
    <property type="match status" value="1"/>
</dbReference>
<dbReference type="NCBIfam" id="NF007746">
    <property type="entry name" value="PRK10426.1"/>
    <property type="match status" value="1"/>
</dbReference>
<dbReference type="InterPro" id="IPR011013">
    <property type="entry name" value="Gal_mutarotase_sf_dom"/>
</dbReference>
<dbReference type="InterPro" id="IPR044112">
    <property type="entry name" value="YihQ_TIM-like"/>
</dbReference>
<dbReference type="InterPro" id="IPR025887">
    <property type="entry name" value="Glyco_hydro_31_N_dom"/>
</dbReference>
<gene>
    <name evidence="6" type="primary">yihQ</name>
    <name evidence="6" type="ordered locus">PANA_3493</name>
</gene>
<dbReference type="SUPFAM" id="SSF51011">
    <property type="entry name" value="Glycosyl hydrolase domain"/>
    <property type="match status" value="1"/>
</dbReference>
<feature type="domain" description="Glycoside hydrolase family 31 TIM barrel" evidence="3">
    <location>
        <begin position="286"/>
        <end position="582"/>
    </location>
</feature>
<evidence type="ECO:0000256" key="1">
    <source>
        <dbReference type="ARBA" id="ARBA00007806"/>
    </source>
</evidence>
<dbReference type="InterPro" id="IPR052990">
    <property type="entry name" value="Sulfoquinovosidase_GH31"/>
</dbReference>
<evidence type="ECO:0000259" key="3">
    <source>
        <dbReference type="Pfam" id="PF01055"/>
    </source>
</evidence>
<dbReference type="Gene3D" id="3.20.20.80">
    <property type="entry name" value="Glycosidases"/>
    <property type="match status" value="1"/>
</dbReference>
<dbReference type="InterPro" id="IPR013780">
    <property type="entry name" value="Glyco_hydro_b"/>
</dbReference>
<organism evidence="6 7">
    <name type="scientific">Pantoea ananatis (strain LMG 20103)</name>
    <dbReference type="NCBI Taxonomy" id="706191"/>
    <lineage>
        <taxon>Bacteria</taxon>
        <taxon>Pseudomonadati</taxon>
        <taxon>Pseudomonadota</taxon>
        <taxon>Gammaproteobacteria</taxon>
        <taxon>Enterobacterales</taxon>
        <taxon>Erwiniaceae</taxon>
        <taxon>Pantoea</taxon>
    </lineage>
</organism>
<dbReference type="Pfam" id="PF13802">
    <property type="entry name" value="Gal_mutarotas_2"/>
    <property type="match status" value="1"/>
</dbReference>
<dbReference type="KEGG" id="pam:PANA_3493"/>
<dbReference type="GO" id="GO:0030246">
    <property type="term" value="F:carbohydrate binding"/>
    <property type="evidence" value="ECO:0007669"/>
    <property type="project" value="InterPro"/>
</dbReference>
<dbReference type="SUPFAM" id="SSF74650">
    <property type="entry name" value="Galactose mutarotase-like"/>
    <property type="match status" value="1"/>
</dbReference>
<dbReference type="GO" id="GO:0004553">
    <property type="term" value="F:hydrolase activity, hydrolyzing O-glycosyl compounds"/>
    <property type="evidence" value="ECO:0007669"/>
    <property type="project" value="InterPro"/>
</dbReference>
<dbReference type="PANTHER" id="PTHR46959">
    <property type="entry name" value="SULFOQUINOVOSIDASE"/>
    <property type="match status" value="1"/>
</dbReference>
<keyword evidence="2" id="KW-0378">Hydrolase</keyword>
<accession>D4GNV5</accession>
<dbReference type="eggNOG" id="COG1501">
    <property type="taxonomic scope" value="Bacteria"/>
</dbReference>
<comment type="similarity">
    <text evidence="1 2">Belongs to the glycosyl hydrolase 31 family.</text>
</comment>
<sequence length="706" mass="80076">MAVTSTNHAKPYFLSYNAEVRMHLQHPETAGVKLTAAGNGFSLTYQNRQILSHSEEKPCLWIGNGNADIDMFRGNFSIKDRLNEKLALTSAVVTAQDTGWTVRFSRGEVFSATLIIGTDENGRLLLTLTNDSDRLNRIWLRLSALDDDHIYGCGEQFSCFDLRGKPFPLWTSEQGVGRNKKSVVTWQADCAENAGGDYYWTFFPQPTFVSSQKYYCHVDNSGYMNFDFSAADYHELAFWENNATLRFECADTYIALLEKMSALLGRQPVLPDWVYDGVTLGIQGGTDICQQKLDKMRQAGVKVNGIWAQDWSGIRMTSFGKRVMWNWQWDSELYPQLDARIQQWKAEGVQFLSYINPYVASDRNLCEEAARKGYLTKNAAGDDYHVEFGEFYAGVVDLTNPEAYHWFKGVIKDNLIALGCRGWMADFGEYLPTDTYLHNGVSAEIMHNAWPALWAKCNYEALEETGKLGDVLFFMRAGYTGSQKYSVMMWAGDQNVDWSLDDGLASVVPAALSLAMSGHGLHHSDIGGYTTLYGMKRSKELLLRWCDFNAFTPMMRTHEGNRPGDNWQFDSDEETIAHFARMSTIFTTLKPYIKQAVAQNAHSGLPVMRPLFLHYEADARTYTLKYQYLLGRDLLVAPVYEEGRRDWSLYLPEDRWVNMWTGETLNGGDITVAAPMGQPPVFYRADSEWQSLFASLRLAGSQILPQ</sequence>
<dbReference type="GO" id="GO:0005975">
    <property type="term" value="P:carbohydrate metabolic process"/>
    <property type="evidence" value="ECO:0007669"/>
    <property type="project" value="InterPro"/>
</dbReference>
<keyword evidence="7" id="KW-1185">Reference proteome</keyword>
<evidence type="ECO:0000259" key="4">
    <source>
        <dbReference type="Pfam" id="PF13802"/>
    </source>
</evidence>
<dbReference type="Pfam" id="PF21365">
    <property type="entry name" value="Glyco_hydro_31_3rd"/>
    <property type="match status" value="1"/>
</dbReference>
<protein>
    <submittedName>
        <fullName evidence="6">YihQ</fullName>
    </submittedName>
</protein>
<dbReference type="Gene3D" id="2.60.40.1760">
    <property type="entry name" value="glycosyl hydrolase (family 31)"/>
    <property type="match status" value="1"/>
</dbReference>
<evidence type="ECO:0000313" key="7">
    <source>
        <dbReference type="Proteomes" id="UP000001702"/>
    </source>
</evidence>
<dbReference type="InterPro" id="IPR000322">
    <property type="entry name" value="Glyco_hydro_31_TIM"/>
</dbReference>
<dbReference type="Pfam" id="PF01055">
    <property type="entry name" value="Glyco_hydro_31_2nd"/>
    <property type="match status" value="1"/>
</dbReference>
<dbReference type="HOGENOM" id="CLU_017110_0_1_6"/>
<dbReference type="CDD" id="cd14752">
    <property type="entry name" value="GH31_N"/>
    <property type="match status" value="1"/>
</dbReference>
<keyword evidence="2" id="KW-0326">Glycosidase</keyword>
<dbReference type="PANTHER" id="PTHR46959:SF2">
    <property type="entry name" value="SULFOQUINOVOSIDASE"/>
    <property type="match status" value="1"/>
</dbReference>
<evidence type="ECO:0000313" key="6">
    <source>
        <dbReference type="EMBL" id="ADD78660.1"/>
    </source>
</evidence>
<reference evidence="6 7" key="1">
    <citation type="journal article" date="2010" name="J. Bacteriol.">
        <title>Genome sequence of Pantoea ananatis LMG20103, the causative agent of Eucalyptus blight and dieback.</title>
        <authorList>
            <person name="De Maayer P."/>
            <person name="Chan W.Y."/>
            <person name="Venter S.N."/>
            <person name="Toth I.K."/>
            <person name="Birch P.R."/>
            <person name="Joubert F."/>
            <person name="Coutinho T.A."/>
        </authorList>
    </citation>
    <scope>NUCLEOTIDE SEQUENCE [LARGE SCALE GENOMIC DNA]</scope>
    <source>
        <strain evidence="6 7">LMG 20103</strain>
    </source>
</reference>
<proteinExistence type="inferred from homology"/>